<feature type="transmembrane region" description="Helical" evidence="8">
    <location>
        <begin position="185"/>
        <end position="206"/>
    </location>
</feature>
<comment type="caution">
    <text evidence="9">The sequence shown here is derived from an EMBL/GenBank/DDBJ whole genome shotgun (WGS) entry which is preliminary data.</text>
</comment>
<evidence type="ECO:0000256" key="2">
    <source>
        <dbReference type="ARBA" id="ARBA00008821"/>
    </source>
</evidence>
<feature type="transmembrane region" description="Helical" evidence="8">
    <location>
        <begin position="110"/>
        <end position="131"/>
    </location>
</feature>
<evidence type="ECO:0000256" key="8">
    <source>
        <dbReference type="SAM" id="Phobius"/>
    </source>
</evidence>
<feature type="transmembrane region" description="Helical" evidence="8">
    <location>
        <begin position="262"/>
        <end position="287"/>
    </location>
</feature>
<evidence type="ECO:0000256" key="4">
    <source>
        <dbReference type="ARBA" id="ARBA00022475"/>
    </source>
</evidence>
<feature type="transmembrane region" description="Helical" evidence="8">
    <location>
        <begin position="58"/>
        <end position="80"/>
    </location>
</feature>
<keyword evidence="5 8" id="KW-0812">Transmembrane</keyword>
<dbReference type="PANTHER" id="PTHR42810">
    <property type="entry name" value="PURINE PERMEASE C1399.01C-RELATED"/>
    <property type="match status" value="1"/>
</dbReference>
<evidence type="ECO:0000313" key="9">
    <source>
        <dbReference type="EMBL" id="CAG9176452.1"/>
    </source>
</evidence>
<comment type="subcellular location">
    <subcellularLocation>
        <location evidence="1">Cell membrane</location>
        <topology evidence="1">Multi-pass membrane protein</topology>
    </subcellularLocation>
</comment>
<dbReference type="NCBIfam" id="TIGR00801">
    <property type="entry name" value="ncs2"/>
    <property type="match status" value="1"/>
</dbReference>
<feature type="transmembrane region" description="Helical" evidence="8">
    <location>
        <begin position="401"/>
        <end position="424"/>
    </location>
</feature>
<keyword evidence="10" id="KW-1185">Reference proteome</keyword>
<comment type="similarity">
    <text evidence="2">Belongs to the nucleobase:cation symporter-2 (NCS2) (TC 2.A.40) family.</text>
</comment>
<gene>
    <name evidence="9" type="primary">uacT</name>
    <name evidence="9" type="ORF">LMG32289_03538</name>
</gene>
<dbReference type="NCBIfam" id="NF037981">
    <property type="entry name" value="NCS2_1"/>
    <property type="match status" value="1"/>
</dbReference>
<evidence type="ECO:0000256" key="6">
    <source>
        <dbReference type="ARBA" id="ARBA00022989"/>
    </source>
</evidence>
<dbReference type="Proteomes" id="UP000706525">
    <property type="component" value="Unassembled WGS sequence"/>
</dbReference>
<accession>A0ABM8X8W5</accession>
<sequence length="471" mass="49007">MTSATSATDSAPADRINERLPSGRLLALGLQHVLVMYAGTVAVPLIVGGALKLPKDQLAFLINADLFAAGIATLIQALGFWRFGIRMPVMMGVTFAAVAPMIAIGGDPEIGLLGIYGAVIASGIFGILIAPVMGRMLGLFPPVVTGTVITLIGISLMRVGINWAGGGQPTVRAVIDGVVKDVPNLAYGDLGSLAIAGLVLVVILVLTKFGRGLVANCAVLLGIIIGTLVAMAFGKVSFEGLHEASYVAVITPLHFGMPTFQLTAVLSMCIVMLITLVESTGMFLALADITGKRLTNRELTNGLRADGLGTIVGGLFNTFPYTSFSQNVGLVTVTGVRSRYVAVAGGLILIAFGLFPKMAHVVASVPQFVLGGAGIVMFGMVAATGIRILGSCDFNRNRHNLFIVAIAIGFGMIPTLSPTLFQYLPKWTDPFTHSGIVLGTIVAVALNLFYNGVQSAEEALRNAAANSHGTE</sequence>
<dbReference type="InterPro" id="IPR006042">
    <property type="entry name" value="Xan_ur_permease"/>
</dbReference>
<dbReference type="InterPro" id="IPR017588">
    <property type="entry name" value="UacT-like"/>
</dbReference>
<protein>
    <submittedName>
        <fullName evidence="9">Uric acid transporter UacT</fullName>
    </submittedName>
</protein>
<evidence type="ECO:0000256" key="3">
    <source>
        <dbReference type="ARBA" id="ARBA00022448"/>
    </source>
</evidence>
<organism evidence="9 10">
    <name type="scientific">Cupriavidus pampae</name>
    <dbReference type="NCBI Taxonomy" id="659251"/>
    <lineage>
        <taxon>Bacteria</taxon>
        <taxon>Pseudomonadati</taxon>
        <taxon>Pseudomonadota</taxon>
        <taxon>Betaproteobacteria</taxon>
        <taxon>Burkholderiales</taxon>
        <taxon>Burkholderiaceae</taxon>
        <taxon>Cupriavidus</taxon>
    </lineage>
</organism>
<evidence type="ECO:0000313" key="10">
    <source>
        <dbReference type="Proteomes" id="UP000706525"/>
    </source>
</evidence>
<feature type="transmembrane region" description="Helical" evidence="8">
    <location>
        <begin position="25"/>
        <end position="46"/>
    </location>
</feature>
<evidence type="ECO:0000256" key="7">
    <source>
        <dbReference type="ARBA" id="ARBA00023136"/>
    </source>
</evidence>
<evidence type="ECO:0000256" key="1">
    <source>
        <dbReference type="ARBA" id="ARBA00004651"/>
    </source>
</evidence>
<dbReference type="PANTHER" id="PTHR42810:SF4">
    <property type="entry name" value="URIC ACID TRANSPORTER UACT"/>
    <property type="match status" value="1"/>
</dbReference>
<feature type="transmembrane region" description="Helical" evidence="8">
    <location>
        <begin position="368"/>
        <end position="389"/>
    </location>
</feature>
<name>A0ABM8X8W5_9BURK</name>
<dbReference type="RefSeq" id="WP_223990579.1">
    <property type="nucleotide sequence ID" value="NZ_CAJZAG010000007.1"/>
</dbReference>
<feature type="transmembrane region" description="Helical" evidence="8">
    <location>
        <begin position="87"/>
        <end position="104"/>
    </location>
</feature>
<keyword evidence="6 8" id="KW-1133">Transmembrane helix</keyword>
<feature type="transmembrane region" description="Helical" evidence="8">
    <location>
        <begin position="143"/>
        <end position="165"/>
    </location>
</feature>
<keyword evidence="3" id="KW-0813">Transport</keyword>
<feature type="transmembrane region" description="Helical" evidence="8">
    <location>
        <begin position="213"/>
        <end position="233"/>
    </location>
</feature>
<dbReference type="Pfam" id="PF00860">
    <property type="entry name" value="Xan_ur_permease"/>
    <property type="match status" value="1"/>
</dbReference>
<evidence type="ECO:0000256" key="5">
    <source>
        <dbReference type="ARBA" id="ARBA00022692"/>
    </source>
</evidence>
<keyword evidence="4" id="KW-1003">Cell membrane</keyword>
<feature type="transmembrane region" description="Helical" evidence="8">
    <location>
        <begin position="430"/>
        <end position="450"/>
    </location>
</feature>
<reference evidence="9 10" key="1">
    <citation type="submission" date="2021-08" db="EMBL/GenBank/DDBJ databases">
        <authorList>
            <person name="Peeters C."/>
        </authorList>
    </citation>
    <scope>NUCLEOTIDE SEQUENCE [LARGE SCALE GENOMIC DNA]</scope>
    <source>
        <strain evidence="9 10">LMG 32289</strain>
    </source>
</reference>
<dbReference type="NCBIfam" id="TIGR03173">
    <property type="entry name" value="pbuX"/>
    <property type="match status" value="1"/>
</dbReference>
<proteinExistence type="inferred from homology"/>
<keyword evidence="7 8" id="KW-0472">Membrane</keyword>
<dbReference type="EMBL" id="CAJZAG010000007">
    <property type="protein sequence ID" value="CAG9176452.1"/>
    <property type="molecule type" value="Genomic_DNA"/>
</dbReference>
<dbReference type="PROSITE" id="PS01116">
    <property type="entry name" value="XANTH_URACIL_PERMASE"/>
    <property type="match status" value="1"/>
</dbReference>
<dbReference type="InterPro" id="IPR006043">
    <property type="entry name" value="NCS2"/>
</dbReference>
<feature type="transmembrane region" description="Helical" evidence="8">
    <location>
        <begin position="340"/>
        <end position="356"/>
    </location>
</feature>